<evidence type="ECO:0000313" key="8">
    <source>
        <dbReference type="Proteomes" id="UP000319663"/>
    </source>
</evidence>
<dbReference type="Proteomes" id="UP000319663">
    <property type="component" value="Unassembled WGS sequence"/>
</dbReference>
<dbReference type="Pfam" id="PF04000">
    <property type="entry name" value="Sas10_Utp3"/>
    <property type="match status" value="1"/>
</dbReference>
<accession>A0A507QL71</accession>
<dbReference type="PANTHER" id="PTHR13237:SF8">
    <property type="entry name" value="SOMETHING ABOUT SILENCING PROTEIN 10"/>
    <property type="match status" value="1"/>
</dbReference>
<feature type="region of interest" description="Disordered" evidence="5">
    <location>
        <begin position="346"/>
        <end position="663"/>
    </location>
</feature>
<feature type="compositionally biased region" description="Acidic residues" evidence="5">
    <location>
        <begin position="125"/>
        <end position="135"/>
    </location>
</feature>
<feature type="compositionally biased region" description="Acidic residues" evidence="5">
    <location>
        <begin position="65"/>
        <end position="105"/>
    </location>
</feature>
<evidence type="ECO:0000256" key="3">
    <source>
        <dbReference type="ARBA" id="ARBA00022553"/>
    </source>
</evidence>
<keyword evidence="3" id="KW-0597">Phosphoprotein</keyword>
<comment type="similarity">
    <text evidence="2">Belongs to the SAS10 family.</text>
</comment>
<feature type="compositionally biased region" description="Basic residues" evidence="5">
    <location>
        <begin position="382"/>
        <end position="395"/>
    </location>
</feature>
<feature type="compositionally biased region" description="Basic and acidic residues" evidence="5">
    <location>
        <begin position="164"/>
        <end position="175"/>
    </location>
</feature>
<feature type="region of interest" description="Disordered" evidence="5">
    <location>
        <begin position="163"/>
        <end position="203"/>
    </location>
</feature>
<gene>
    <name evidence="7" type="ORF">MPDQ_004728</name>
</gene>
<evidence type="ECO:0000256" key="1">
    <source>
        <dbReference type="ARBA" id="ARBA00004123"/>
    </source>
</evidence>
<dbReference type="AlphaFoldDB" id="A0A507QL71"/>
<dbReference type="PANTHER" id="PTHR13237">
    <property type="entry name" value="SOMETHING ABOUT SILENCING PROTEIN 10-RELATED"/>
    <property type="match status" value="1"/>
</dbReference>
<evidence type="ECO:0000256" key="2">
    <source>
        <dbReference type="ARBA" id="ARBA00010979"/>
    </source>
</evidence>
<feature type="domain" description="Sas10 C-terminal" evidence="6">
    <location>
        <begin position="601"/>
        <end position="675"/>
    </location>
</feature>
<evidence type="ECO:0000313" key="7">
    <source>
        <dbReference type="EMBL" id="TQB67785.1"/>
    </source>
</evidence>
<feature type="compositionally biased region" description="Basic and acidic residues" evidence="5">
    <location>
        <begin position="346"/>
        <end position="357"/>
    </location>
</feature>
<feature type="compositionally biased region" description="Basic and acidic residues" evidence="5">
    <location>
        <begin position="365"/>
        <end position="381"/>
    </location>
</feature>
<reference evidence="7 8" key="1">
    <citation type="submission" date="2019-06" db="EMBL/GenBank/DDBJ databases">
        <title>Wine fermentation using esterase from Monascus purpureus.</title>
        <authorList>
            <person name="Geng C."/>
            <person name="Zhang Y."/>
        </authorList>
    </citation>
    <scope>NUCLEOTIDE SEQUENCE [LARGE SCALE GENOMIC DNA]</scope>
    <source>
        <strain evidence="7">HQ1</strain>
    </source>
</reference>
<feature type="compositionally biased region" description="Acidic residues" evidence="5">
    <location>
        <begin position="176"/>
        <end position="188"/>
    </location>
</feature>
<keyword evidence="8" id="KW-1185">Reference proteome</keyword>
<dbReference type="Pfam" id="PF09368">
    <property type="entry name" value="Sas10"/>
    <property type="match status" value="1"/>
</dbReference>
<feature type="compositionally biased region" description="Basic and acidic residues" evidence="5">
    <location>
        <begin position="500"/>
        <end position="530"/>
    </location>
</feature>
<comment type="subcellular location">
    <subcellularLocation>
        <location evidence="1">Nucleus</location>
    </subcellularLocation>
</comment>
<dbReference type="EMBL" id="VIFY01000307">
    <property type="protein sequence ID" value="TQB67785.1"/>
    <property type="molecule type" value="Genomic_DNA"/>
</dbReference>
<evidence type="ECO:0000256" key="5">
    <source>
        <dbReference type="SAM" id="MobiDB-lite"/>
    </source>
</evidence>
<dbReference type="InterPro" id="IPR018972">
    <property type="entry name" value="Sas10_C_dom"/>
</dbReference>
<sequence>MGRKRKAAGSSATGGPVNKNSDFDRSKFDIEETFADSEDEFQAGRDQILLDEGPEAKRQRKLAQQDEDLLPSDEEILGYESIDEDDLVDDDEDDVEVDDAYENDLGEIPKKSRSVRRDSSPTSEAGDEEEEEDEGIAAWGTSRKDLYNADQIETEVDALEEEAEAKRLQQKHLEAMEEEDFGFDETEWMESGKRQEDEEAETGVVTEVLPQMEIPEDMSKDEKLKVLRSRYPEVEPLSNDFIDLQPTYQDLVHAAKAAESRMDKEDLSGPAPTAVMKFRALSAYLGAISMYFMLLSSPSQDSQDKPLPMPPAQLRGHPVMSSLVKFRKLWNKVKDIDIPEISSVDDTAKKSEKDNTREANLTPSKNDKRANKIQEPKESEQKKKKKKKKKKKTKAQRAAEAEQREAEARRAERLRETEAGLEDLSNLVAESGRKRKVQKANNTSARDADDSDFGDEDLTVREAEEKAKQKRSLRFYTSQLAQKANKRSAAGRDAGGDADIPYRERLRDRQARLNAEAEKRGKQRPDKSEELGGDSDEEDHRTAGELRGDNGKAGSDSDDYYDMVAARSRKRKDEKKARREAYEAAAREGGHVEIQEEIGPDGKRAITYQIEKNKGLTPKRSKDSRNPRVKKRKKYDEKMKKLPSMRAVYKGGEGRGGYGGELTGIKKNLVKSVKL</sequence>
<feature type="region of interest" description="Disordered" evidence="5">
    <location>
        <begin position="1"/>
        <end position="148"/>
    </location>
</feature>
<feature type="compositionally biased region" description="Basic and acidic residues" evidence="5">
    <location>
        <begin position="574"/>
        <end position="604"/>
    </location>
</feature>
<name>A0A507QL71_MONPU</name>
<feature type="compositionally biased region" description="Basic and acidic residues" evidence="5">
    <location>
        <begin position="21"/>
        <end position="30"/>
    </location>
</feature>
<evidence type="ECO:0000259" key="6">
    <source>
        <dbReference type="Pfam" id="PF09368"/>
    </source>
</evidence>
<protein>
    <recommendedName>
        <fullName evidence="6">Sas10 C-terminal domain-containing protein</fullName>
    </recommendedName>
</protein>
<feature type="compositionally biased region" description="Basic and acidic residues" evidence="5">
    <location>
        <begin position="458"/>
        <end position="467"/>
    </location>
</feature>
<organism evidence="7 8">
    <name type="scientific">Monascus purpureus</name>
    <name type="common">Red mold</name>
    <name type="synonym">Monascus anka</name>
    <dbReference type="NCBI Taxonomy" id="5098"/>
    <lineage>
        <taxon>Eukaryota</taxon>
        <taxon>Fungi</taxon>
        <taxon>Dikarya</taxon>
        <taxon>Ascomycota</taxon>
        <taxon>Pezizomycotina</taxon>
        <taxon>Eurotiomycetes</taxon>
        <taxon>Eurotiomycetidae</taxon>
        <taxon>Eurotiales</taxon>
        <taxon>Aspergillaceae</taxon>
        <taxon>Monascus</taxon>
    </lineage>
</organism>
<dbReference type="GO" id="GO:0032040">
    <property type="term" value="C:small-subunit processome"/>
    <property type="evidence" value="ECO:0007669"/>
    <property type="project" value="TreeGrafter"/>
</dbReference>
<evidence type="ECO:0000256" key="4">
    <source>
        <dbReference type="ARBA" id="ARBA00023242"/>
    </source>
</evidence>
<feature type="compositionally biased region" description="Basic and acidic residues" evidence="5">
    <location>
        <begin position="538"/>
        <end position="550"/>
    </location>
</feature>
<feature type="compositionally biased region" description="Basic and acidic residues" evidence="5">
    <location>
        <begin position="397"/>
        <end position="418"/>
    </location>
</feature>
<keyword evidence="4" id="KW-0539">Nucleus</keyword>
<dbReference type="InterPro" id="IPR007146">
    <property type="entry name" value="Sas10/Utp3/C1D"/>
</dbReference>
<proteinExistence type="inferred from homology"/>
<dbReference type="STRING" id="5098.A0A507QL71"/>
<feature type="compositionally biased region" description="Acidic residues" evidence="5">
    <location>
        <begin position="31"/>
        <end position="41"/>
    </location>
</feature>
<dbReference type="OrthoDB" id="1924577at2759"/>
<comment type="caution">
    <text evidence="7">The sequence shown here is derived from an EMBL/GenBank/DDBJ whole genome shotgun (WGS) entry which is preliminary data.</text>
</comment>
<feature type="compositionally biased region" description="Basic and acidic residues" evidence="5">
    <location>
        <begin position="107"/>
        <end position="119"/>
    </location>
</feature>
<dbReference type="GO" id="GO:0000462">
    <property type="term" value="P:maturation of SSU-rRNA from tricistronic rRNA transcript (SSU-rRNA, 5.8S rRNA, LSU-rRNA)"/>
    <property type="evidence" value="ECO:0007669"/>
    <property type="project" value="TreeGrafter"/>
</dbReference>